<dbReference type="GO" id="GO:0005524">
    <property type="term" value="F:ATP binding"/>
    <property type="evidence" value="ECO:0007669"/>
    <property type="project" value="UniProtKB-KW"/>
</dbReference>
<dbReference type="Proteomes" id="UP000525078">
    <property type="component" value="Unassembled WGS sequence"/>
</dbReference>
<dbReference type="SUPFAM" id="SSF100934">
    <property type="entry name" value="Heat shock protein 70kD (HSP70), C-terminal subdomain"/>
    <property type="match status" value="1"/>
</dbReference>
<evidence type="ECO:0000313" key="7">
    <source>
        <dbReference type="Proteomes" id="UP000583929"/>
    </source>
</evidence>
<keyword evidence="2" id="KW-0547">Nucleotide-binding</keyword>
<keyword evidence="7" id="KW-1185">Reference proteome</keyword>
<organism evidence="5 6">
    <name type="scientific">Cannabis sativa</name>
    <name type="common">Hemp</name>
    <name type="synonym">Marijuana</name>
    <dbReference type="NCBI Taxonomy" id="3483"/>
    <lineage>
        <taxon>Eukaryota</taxon>
        <taxon>Viridiplantae</taxon>
        <taxon>Streptophyta</taxon>
        <taxon>Embryophyta</taxon>
        <taxon>Tracheophyta</taxon>
        <taxon>Spermatophyta</taxon>
        <taxon>Magnoliopsida</taxon>
        <taxon>eudicotyledons</taxon>
        <taxon>Gunneridae</taxon>
        <taxon>Pentapetalae</taxon>
        <taxon>rosids</taxon>
        <taxon>fabids</taxon>
        <taxon>Rosales</taxon>
        <taxon>Cannabaceae</taxon>
        <taxon>Cannabis</taxon>
    </lineage>
</organism>
<protein>
    <submittedName>
        <fullName evidence="5">Uncharacterized protein</fullName>
    </submittedName>
</protein>
<evidence type="ECO:0000256" key="3">
    <source>
        <dbReference type="ARBA" id="ARBA00022840"/>
    </source>
</evidence>
<evidence type="ECO:0000256" key="1">
    <source>
        <dbReference type="ARBA" id="ARBA00007381"/>
    </source>
</evidence>
<dbReference type="Pfam" id="PF00012">
    <property type="entry name" value="HSP70"/>
    <property type="match status" value="1"/>
</dbReference>
<keyword evidence="3" id="KW-0067">ATP-binding</keyword>
<dbReference type="EMBL" id="JAATIQ010000763">
    <property type="protein sequence ID" value="KAF4347822.1"/>
    <property type="molecule type" value="Genomic_DNA"/>
</dbReference>
<comment type="caution">
    <text evidence="5">The sequence shown here is derived from an EMBL/GenBank/DDBJ whole genome shotgun (WGS) entry which is preliminary data.</text>
</comment>
<dbReference type="FunFam" id="1.20.1270.10:FF:000016">
    <property type="entry name" value="Heat shock protein 70"/>
    <property type="match status" value="1"/>
</dbReference>
<dbReference type="InterPro" id="IPR029048">
    <property type="entry name" value="HSP70_C_sf"/>
</dbReference>
<evidence type="ECO:0000256" key="2">
    <source>
        <dbReference type="ARBA" id="ARBA00022741"/>
    </source>
</evidence>
<accession>A0A7J6GJF6</accession>
<proteinExistence type="inferred from homology"/>
<comment type="similarity">
    <text evidence="1">Belongs to the heat shock protein 70 family.</text>
</comment>
<dbReference type="EMBL" id="JAATIP010000053">
    <property type="protein sequence ID" value="KAF4383045.1"/>
    <property type="molecule type" value="Genomic_DNA"/>
</dbReference>
<dbReference type="Gene3D" id="1.20.1270.10">
    <property type="match status" value="1"/>
</dbReference>
<evidence type="ECO:0000313" key="5">
    <source>
        <dbReference type="EMBL" id="KAF4383045.1"/>
    </source>
</evidence>
<dbReference type="Proteomes" id="UP000583929">
    <property type="component" value="Unassembled WGS sequence"/>
</dbReference>
<sequence>MAGKGQEAKKYQAEDEEHIKNVDSKNALENYAYNIRNKIKDEKIASMLTEADIKKIEDAIDGAIQWLDRNQLAKFDEFDDKKKELESIFNSIIAEMYQGTGGKEDKRRK</sequence>
<evidence type="ECO:0000313" key="4">
    <source>
        <dbReference type="EMBL" id="KAF4347822.1"/>
    </source>
</evidence>
<evidence type="ECO:0000313" key="6">
    <source>
        <dbReference type="Proteomes" id="UP000525078"/>
    </source>
</evidence>
<name>A0A7J6GJF6_CANSA</name>
<dbReference type="InterPro" id="IPR013126">
    <property type="entry name" value="Hsp_70_fam"/>
</dbReference>
<dbReference type="GO" id="GO:0140662">
    <property type="term" value="F:ATP-dependent protein folding chaperone"/>
    <property type="evidence" value="ECO:0007669"/>
    <property type="project" value="InterPro"/>
</dbReference>
<reference evidence="6 7" key="1">
    <citation type="journal article" date="2020" name="bioRxiv">
        <title>Sequence and annotation of 42 cannabis genomes reveals extensive copy number variation in cannabinoid synthesis and pathogen resistance genes.</title>
        <authorList>
            <person name="Mckernan K.J."/>
            <person name="Helbert Y."/>
            <person name="Kane L.T."/>
            <person name="Ebling H."/>
            <person name="Zhang L."/>
            <person name="Liu B."/>
            <person name="Eaton Z."/>
            <person name="Mclaughlin S."/>
            <person name="Kingan S."/>
            <person name="Baybayan P."/>
            <person name="Concepcion G."/>
            <person name="Jordan M."/>
            <person name="Riva A."/>
            <person name="Barbazuk W."/>
            <person name="Harkins T."/>
        </authorList>
    </citation>
    <scope>NUCLEOTIDE SEQUENCE [LARGE SCALE GENOMIC DNA]</scope>
    <source>
        <strain evidence="6 7">cv. Jamaican Lion 4</strain>
        <strain evidence="4">Father</strain>
        <strain evidence="5">Mother</strain>
        <tissue evidence="5">Leaf</tissue>
    </source>
</reference>
<gene>
    <name evidence="5" type="ORF">F8388_009076</name>
    <name evidence="4" type="ORF">G4B88_026069</name>
</gene>
<dbReference type="AlphaFoldDB" id="A0A7J6GJF6"/>